<gene>
    <name evidence="2" type="ORF">JAAARDRAFT_29853</name>
</gene>
<accession>A0A067QJU9</accession>
<evidence type="ECO:0000313" key="3">
    <source>
        <dbReference type="Proteomes" id="UP000027265"/>
    </source>
</evidence>
<dbReference type="HOGENOM" id="CLU_1235190_0_0_1"/>
<proteinExistence type="predicted"/>
<protein>
    <submittedName>
        <fullName evidence="2">Uncharacterized protein</fullName>
    </submittedName>
</protein>
<organism evidence="2 3">
    <name type="scientific">Jaapia argillacea MUCL 33604</name>
    <dbReference type="NCBI Taxonomy" id="933084"/>
    <lineage>
        <taxon>Eukaryota</taxon>
        <taxon>Fungi</taxon>
        <taxon>Dikarya</taxon>
        <taxon>Basidiomycota</taxon>
        <taxon>Agaricomycotina</taxon>
        <taxon>Agaricomycetes</taxon>
        <taxon>Agaricomycetidae</taxon>
        <taxon>Jaapiales</taxon>
        <taxon>Jaapiaceae</taxon>
        <taxon>Jaapia</taxon>
    </lineage>
</organism>
<reference evidence="3" key="1">
    <citation type="journal article" date="2014" name="Proc. Natl. Acad. Sci. U.S.A.">
        <title>Extensive sampling of basidiomycete genomes demonstrates inadequacy of the white-rot/brown-rot paradigm for wood decay fungi.</title>
        <authorList>
            <person name="Riley R."/>
            <person name="Salamov A.A."/>
            <person name="Brown D.W."/>
            <person name="Nagy L.G."/>
            <person name="Floudas D."/>
            <person name="Held B.W."/>
            <person name="Levasseur A."/>
            <person name="Lombard V."/>
            <person name="Morin E."/>
            <person name="Otillar R."/>
            <person name="Lindquist E.A."/>
            <person name="Sun H."/>
            <person name="LaButti K.M."/>
            <person name="Schmutz J."/>
            <person name="Jabbour D."/>
            <person name="Luo H."/>
            <person name="Baker S.E."/>
            <person name="Pisabarro A.G."/>
            <person name="Walton J.D."/>
            <person name="Blanchette R.A."/>
            <person name="Henrissat B."/>
            <person name="Martin F."/>
            <person name="Cullen D."/>
            <person name="Hibbett D.S."/>
            <person name="Grigoriev I.V."/>
        </authorList>
    </citation>
    <scope>NUCLEOTIDE SEQUENCE [LARGE SCALE GENOMIC DNA]</scope>
    <source>
        <strain evidence="3">MUCL 33604</strain>
    </source>
</reference>
<dbReference type="EMBL" id="KL197710">
    <property type="protein sequence ID" value="KDQ63807.1"/>
    <property type="molecule type" value="Genomic_DNA"/>
</dbReference>
<name>A0A067QJU9_9AGAM</name>
<dbReference type="AlphaFoldDB" id="A0A067QJU9"/>
<keyword evidence="3" id="KW-1185">Reference proteome</keyword>
<dbReference type="InParanoid" id="A0A067QJU9"/>
<feature type="compositionally biased region" description="Low complexity" evidence="1">
    <location>
        <begin position="160"/>
        <end position="173"/>
    </location>
</feature>
<feature type="region of interest" description="Disordered" evidence="1">
    <location>
        <begin position="159"/>
        <end position="179"/>
    </location>
</feature>
<sequence>MTNRHARSAVRSLPPRIMDFHKEAQAFMKFNQLDFSRGGTQKTREGRYLWCPTEQEGSAFPFHAHIHSPNAHSLSQRWGSDMMSRRVFIPLDARTHLSQRLCWNWQDGPSCRLYFHVIHSRVFHPKPCLSTQCNQGPRTFHVLVNVRGGNLCRLRQTHVPRQTTTGDPTQTPGQPSPLPTIYKINPYMKPTRFTTHERRSASTATANSIPNNHEPLLRLCPKCC</sequence>
<evidence type="ECO:0000256" key="1">
    <source>
        <dbReference type="SAM" id="MobiDB-lite"/>
    </source>
</evidence>
<dbReference type="Proteomes" id="UP000027265">
    <property type="component" value="Unassembled WGS sequence"/>
</dbReference>
<evidence type="ECO:0000313" key="2">
    <source>
        <dbReference type="EMBL" id="KDQ63807.1"/>
    </source>
</evidence>